<dbReference type="EMBL" id="JANUHA010000027">
    <property type="protein sequence ID" value="MCS0599331.1"/>
    <property type="molecule type" value="Genomic_DNA"/>
</dbReference>
<name>A0ABT2ASV6_9BURK</name>
<proteinExistence type="predicted"/>
<dbReference type="Proteomes" id="UP001206572">
    <property type="component" value="Unassembled WGS sequence"/>
</dbReference>
<gene>
    <name evidence="1" type="ORF">NX780_23570</name>
</gene>
<reference evidence="1 2" key="1">
    <citation type="submission" date="2022-08" db="EMBL/GenBank/DDBJ databases">
        <title>Reclassification of Massilia species as members of the genera Telluria, Duganella, Pseudoduganella, Mokoshia gen. nov. and Zemynaea gen. nov. using orthogonal and non-orthogonal genome-based approaches.</title>
        <authorList>
            <person name="Bowman J.P."/>
        </authorList>
    </citation>
    <scope>NUCLEOTIDE SEQUENCE [LARGE SCALE GENOMIC DNA]</scope>
    <source>
        <strain evidence="1 2">JCM 31661</strain>
    </source>
</reference>
<dbReference type="InterPro" id="IPR009003">
    <property type="entry name" value="Peptidase_S1_PA"/>
</dbReference>
<evidence type="ECO:0008006" key="3">
    <source>
        <dbReference type="Google" id="ProtNLM"/>
    </source>
</evidence>
<comment type="caution">
    <text evidence="1">The sequence shown here is derived from an EMBL/GenBank/DDBJ whole genome shotgun (WGS) entry which is preliminary data.</text>
</comment>
<evidence type="ECO:0000313" key="1">
    <source>
        <dbReference type="EMBL" id="MCS0599331.1"/>
    </source>
</evidence>
<organism evidence="1 2">
    <name type="scientific">Massilia agri</name>
    <dbReference type="NCBI Taxonomy" id="1886785"/>
    <lineage>
        <taxon>Bacteria</taxon>
        <taxon>Pseudomonadati</taxon>
        <taxon>Pseudomonadota</taxon>
        <taxon>Betaproteobacteria</taxon>
        <taxon>Burkholderiales</taxon>
        <taxon>Oxalobacteraceae</taxon>
        <taxon>Telluria group</taxon>
        <taxon>Massilia</taxon>
    </lineage>
</organism>
<dbReference type="RefSeq" id="WP_258830329.1">
    <property type="nucleotide sequence ID" value="NZ_JANUHA010000027.1"/>
</dbReference>
<dbReference type="SUPFAM" id="SSF50494">
    <property type="entry name" value="Trypsin-like serine proteases"/>
    <property type="match status" value="1"/>
</dbReference>
<evidence type="ECO:0000313" key="2">
    <source>
        <dbReference type="Proteomes" id="UP001206572"/>
    </source>
</evidence>
<keyword evidence="2" id="KW-1185">Reference proteome</keyword>
<accession>A0ABT2ASV6</accession>
<protein>
    <recommendedName>
        <fullName evidence="3">Serine protease</fullName>
    </recommendedName>
</protein>
<sequence>MDYEQARLAKKVLTFELNDNSTVLRKSRPFSMRRSSIALGIAVETNTYKVAIRVTSLDDLDNHERQIIRKFDDDEIDVRETGIITPAARSVYIGCSISHQDSGSGTLACVVQDRKTREKLLLSNDHVLGPTGGARLRAAVLHPSYEMGGRLADSVVGKLVKSAPLKRDGSINFVDAAVASIAPGVQLKDHGTPFEYRPDKPIIRVRQQTRVAKLGSRTGLTTGFVKCVDLDDIRVRYPTGSARFNDQIEVLTNFAQRGDSGSMVVEHETGAPIGLIFAVDEKGATYVTPLELVLDALKVDLI</sequence>